<dbReference type="STRING" id="1481914.JCM19241_3967"/>
<gene>
    <name evidence="1" type="ORF">JCM19241_3967</name>
</gene>
<dbReference type="Gene3D" id="3.40.50.1980">
    <property type="entry name" value="Nitrogenase molybdenum iron protein domain"/>
    <property type="match status" value="1"/>
</dbReference>
<sequence>MYDELSQIAPTYMFQIDNKDYWKTTQAHWQTLGDIFNQEQKVAEFIQITDAASHRFTNQRKRKICVP</sequence>
<evidence type="ECO:0000313" key="1">
    <source>
        <dbReference type="EMBL" id="GAM76430.1"/>
    </source>
</evidence>
<dbReference type="AlphaFoldDB" id="A0A0B8Q9T4"/>
<reference evidence="1 2" key="2">
    <citation type="submission" date="2015-01" db="EMBL/GenBank/DDBJ databases">
        <authorList>
            <consortium name="NBRP consortium"/>
            <person name="Sawabe T."/>
            <person name="Meirelles P."/>
            <person name="Feng G."/>
            <person name="Sayaka M."/>
            <person name="Hattori M."/>
            <person name="Ohkuma M."/>
        </authorList>
    </citation>
    <scope>NUCLEOTIDE SEQUENCE [LARGE SCALE GENOMIC DNA]</scope>
    <source>
        <strain evidence="2">JCM 19241</strain>
    </source>
</reference>
<reference evidence="1 2" key="1">
    <citation type="submission" date="2015-01" db="EMBL/GenBank/DDBJ databases">
        <title>Vibrio sp. C94 JCM 19241 whole genome shotgun sequence.</title>
        <authorList>
            <person name="Sawabe T."/>
            <person name="Meirelles P."/>
            <person name="Feng G."/>
            <person name="Sayaka M."/>
            <person name="Hattori M."/>
            <person name="Ohkuma M."/>
        </authorList>
    </citation>
    <scope>NUCLEOTIDE SEQUENCE [LARGE SCALE GENOMIC DNA]</scope>
    <source>
        <strain evidence="2">JCM 19241</strain>
    </source>
</reference>
<proteinExistence type="predicted"/>
<organism evidence="1 2">
    <name type="scientific">Vibrio ishigakensis</name>
    <dbReference type="NCBI Taxonomy" id="1481914"/>
    <lineage>
        <taxon>Bacteria</taxon>
        <taxon>Pseudomonadati</taxon>
        <taxon>Pseudomonadota</taxon>
        <taxon>Gammaproteobacteria</taxon>
        <taxon>Vibrionales</taxon>
        <taxon>Vibrionaceae</taxon>
        <taxon>Vibrio</taxon>
    </lineage>
</organism>
<name>A0A0B8Q9T4_9VIBR</name>
<dbReference type="SUPFAM" id="SSF53807">
    <property type="entry name" value="Helical backbone' metal receptor"/>
    <property type="match status" value="1"/>
</dbReference>
<accession>A0A0B8Q9T4</accession>
<evidence type="ECO:0000313" key="2">
    <source>
        <dbReference type="Proteomes" id="UP000031666"/>
    </source>
</evidence>
<dbReference type="Proteomes" id="UP000031666">
    <property type="component" value="Unassembled WGS sequence"/>
</dbReference>
<dbReference type="EMBL" id="BBSC01000006">
    <property type="protein sequence ID" value="GAM76430.1"/>
    <property type="molecule type" value="Genomic_DNA"/>
</dbReference>
<comment type="caution">
    <text evidence="1">The sequence shown here is derived from an EMBL/GenBank/DDBJ whole genome shotgun (WGS) entry which is preliminary data.</text>
</comment>
<protein>
    <submittedName>
        <fullName evidence="1">Uncharacterized protein</fullName>
    </submittedName>
</protein>